<name>A0A158KW01_9BURK</name>
<sequence length="81" mass="9370">MSNESKNPPVAKFRDQGVTVSVWERTTDKGTFYSVTTECSYKSGEEWKKTDFVQDNQIQTLRKLLDLAHTDILFRQGKLPE</sequence>
<comment type="caution">
    <text evidence="1">The sequence shown here is derived from an EMBL/GenBank/DDBJ whole genome shotgun (WGS) entry which is preliminary data.</text>
</comment>
<dbReference type="RefSeq" id="WP_087649303.1">
    <property type="nucleotide sequence ID" value="NZ_FCON02000172.1"/>
</dbReference>
<dbReference type="AlphaFoldDB" id="A0A158KW01"/>
<dbReference type="EMBL" id="FCON02000172">
    <property type="protein sequence ID" value="SAL84893.1"/>
    <property type="molecule type" value="Genomic_DNA"/>
</dbReference>
<organism evidence="1 2">
    <name type="scientific">Caballeronia choica</name>
    <dbReference type="NCBI Taxonomy" id="326476"/>
    <lineage>
        <taxon>Bacteria</taxon>
        <taxon>Pseudomonadati</taxon>
        <taxon>Pseudomonadota</taxon>
        <taxon>Betaproteobacteria</taxon>
        <taxon>Burkholderiales</taxon>
        <taxon>Burkholderiaceae</taxon>
        <taxon>Caballeronia</taxon>
    </lineage>
</organism>
<evidence type="ECO:0000313" key="2">
    <source>
        <dbReference type="Proteomes" id="UP000054770"/>
    </source>
</evidence>
<dbReference type="Proteomes" id="UP000054770">
    <property type="component" value="Unassembled WGS sequence"/>
</dbReference>
<keyword evidence="2" id="KW-1185">Reference proteome</keyword>
<proteinExistence type="predicted"/>
<accession>A0A158KW01</accession>
<dbReference type="OrthoDB" id="7870893at2"/>
<gene>
    <name evidence="1" type="ORF">AWB68_07481</name>
</gene>
<evidence type="ECO:0000313" key="1">
    <source>
        <dbReference type="EMBL" id="SAL84893.1"/>
    </source>
</evidence>
<protein>
    <submittedName>
        <fullName evidence="1">Uncharacterized protein</fullName>
    </submittedName>
</protein>
<reference evidence="1" key="1">
    <citation type="submission" date="2016-01" db="EMBL/GenBank/DDBJ databases">
        <authorList>
            <person name="Peeters C."/>
        </authorList>
    </citation>
    <scope>NUCLEOTIDE SEQUENCE [LARGE SCALE GENOMIC DNA]</scope>
    <source>
        <strain evidence="1">LMG 22940</strain>
    </source>
</reference>